<protein>
    <recommendedName>
        <fullName evidence="3">DUF2163 domain-containing protein</fullName>
    </recommendedName>
</protein>
<dbReference type="Proteomes" id="UP001144805">
    <property type="component" value="Unassembled WGS sequence"/>
</dbReference>
<evidence type="ECO:0008006" key="3">
    <source>
        <dbReference type="Google" id="ProtNLM"/>
    </source>
</evidence>
<evidence type="ECO:0000313" key="2">
    <source>
        <dbReference type="Proteomes" id="UP001144805"/>
    </source>
</evidence>
<dbReference type="EMBL" id="JAPKNK010000006">
    <property type="protein sequence ID" value="MCX5570622.1"/>
    <property type="molecule type" value="Genomic_DNA"/>
</dbReference>
<dbReference type="AlphaFoldDB" id="A0A9X3E4H1"/>
<name>A0A9X3E4H1_9HYPH</name>
<dbReference type="RefSeq" id="WP_266339581.1">
    <property type="nucleotide sequence ID" value="NZ_JAPKNK010000006.1"/>
</dbReference>
<evidence type="ECO:0000313" key="1">
    <source>
        <dbReference type="EMBL" id="MCX5570622.1"/>
    </source>
</evidence>
<gene>
    <name evidence="1" type="ORF">OSH07_15540</name>
</gene>
<reference evidence="1" key="1">
    <citation type="submission" date="2022-11" db="EMBL/GenBank/DDBJ databases">
        <title>Biodiversity and phylogenetic relationships of bacteria.</title>
        <authorList>
            <person name="Machado R.A.R."/>
            <person name="Bhat A."/>
            <person name="Loulou A."/>
            <person name="Kallel S."/>
        </authorList>
    </citation>
    <scope>NUCLEOTIDE SEQUENCE</scope>
    <source>
        <strain evidence="1">K-TC2</strain>
    </source>
</reference>
<organism evidence="1 2">
    <name type="scientific">Kaistia nematophila</name>
    <dbReference type="NCBI Taxonomy" id="2994654"/>
    <lineage>
        <taxon>Bacteria</taxon>
        <taxon>Pseudomonadati</taxon>
        <taxon>Pseudomonadota</taxon>
        <taxon>Alphaproteobacteria</taxon>
        <taxon>Hyphomicrobiales</taxon>
        <taxon>Kaistiaceae</taxon>
        <taxon>Kaistia</taxon>
    </lineage>
</organism>
<keyword evidence="2" id="KW-1185">Reference proteome</keyword>
<sequence length="210" mass="22613">MRDVDPAELAAIQAGTVVARTLISLTVKDRLTGNPVPLGFWMDAGPGAFNVINPRTGATEARSFIGDALISVGEIPLISDISVREVEVVLAAIDGDVQEAVRTYDVRNAPIEIHRVYLDPVTMVQVAPARCRFLGQVDTAPIETAAEGGASTVAISCTSTTQELRRRNPDVGSHESQILRSASDDFERDAGVVGDWTLFWGRKQEKAGQR</sequence>
<proteinExistence type="predicted"/>
<accession>A0A9X3E4H1</accession>
<comment type="caution">
    <text evidence="1">The sequence shown here is derived from an EMBL/GenBank/DDBJ whole genome shotgun (WGS) entry which is preliminary data.</text>
</comment>